<dbReference type="CDD" id="cd09731">
    <property type="entry name" value="Cse2_I-E"/>
    <property type="match status" value="1"/>
</dbReference>
<protein>
    <submittedName>
        <fullName evidence="1">CRISPR-associated protein, Cse2 family</fullName>
    </submittedName>
</protein>
<dbReference type="OrthoDB" id="160663at2"/>
<dbReference type="STRING" id="525904.Tter_1897"/>
<dbReference type="AlphaFoldDB" id="D1CGD2"/>
<dbReference type="Gene3D" id="1.10.520.40">
    <property type="entry name" value="CRISPR-associated protein Cse2"/>
    <property type="match status" value="1"/>
</dbReference>
<organism evidence="1 2">
    <name type="scientific">Thermobaculum terrenum (strain ATCC BAA-798 / CCMEE 7001 / YNP1)</name>
    <dbReference type="NCBI Taxonomy" id="525904"/>
    <lineage>
        <taxon>Bacteria</taxon>
        <taxon>Bacillati</taxon>
        <taxon>Chloroflexota</taxon>
        <taxon>Chloroflexia</taxon>
        <taxon>Candidatus Thermobaculales</taxon>
        <taxon>Candidatus Thermobaculaceae</taxon>
        <taxon>Thermobaculum</taxon>
    </lineage>
</organism>
<accession>D1CGD2</accession>
<gene>
    <name evidence="1" type="ordered locus">Tter_1897</name>
</gene>
<dbReference type="EMBL" id="CP001826">
    <property type="protein sequence ID" value="ACZ42803.1"/>
    <property type="molecule type" value="Genomic_DNA"/>
</dbReference>
<proteinExistence type="predicted"/>
<dbReference type="InterPro" id="IPR038287">
    <property type="entry name" value="Cse2_sf"/>
</dbReference>
<keyword evidence="2" id="KW-1185">Reference proteome</keyword>
<dbReference type="HOGENOM" id="CLU_081588_3_0_0"/>
<dbReference type="NCBIfam" id="TIGR02548">
    <property type="entry name" value="casB_cse2"/>
    <property type="match status" value="1"/>
</dbReference>
<sequence length="186" mass="21503">MSQTLTTETCARMLISELQGLVEAEDRGALAALRRGLGKRPGEAAEMFPYVVPYLPEDLWAQDWFFVVASLFAVHPLSWQADGNARDTNFGASFRRLREARGQEEGDSLENRFVALLDSRGEDLPHHLRRAIGLMRGEEIPVNWYRLLIDLTYWDHPDRFVQRQWAEQFWRRQPAEQSSDQLPTTT</sequence>
<dbReference type="Pfam" id="PF09485">
    <property type="entry name" value="CRISPR_Cse2"/>
    <property type="match status" value="1"/>
</dbReference>
<dbReference type="KEGG" id="ttr:Tter_1897"/>
<evidence type="ECO:0000313" key="1">
    <source>
        <dbReference type="EMBL" id="ACZ42803.1"/>
    </source>
</evidence>
<evidence type="ECO:0000313" key="2">
    <source>
        <dbReference type="Proteomes" id="UP000000323"/>
    </source>
</evidence>
<reference evidence="2" key="1">
    <citation type="journal article" date="2010" name="Stand. Genomic Sci.">
        <title>Complete genome sequence of 'Thermobaculum terrenum' type strain (YNP1).</title>
        <authorList>
            <person name="Kiss H."/>
            <person name="Cleland D."/>
            <person name="Lapidus A."/>
            <person name="Lucas S."/>
            <person name="Glavina Del Rio T."/>
            <person name="Nolan M."/>
            <person name="Tice H."/>
            <person name="Han C."/>
            <person name="Goodwin L."/>
            <person name="Pitluck S."/>
            <person name="Liolios K."/>
            <person name="Ivanova N."/>
            <person name="Mavromatis K."/>
            <person name="Ovchinnikova G."/>
            <person name="Pati A."/>
            <person name="Chen A."/>
            <person name="Palaniappan K."/>
            <person name="Land M."/>
            <person name="Hauser L."/>
            <person name="Chang Y."/>
            <person name="Jeffries C."/>
            <person name="Lu M."/>
            <person name="Brettin T."/>
            <person name="Detter J."/>
            <person name="Goker M."/>
            <person name="Tindall B."/>
            <person name="Beck B."/>
            <person name="McDermott T."/>
            <person name="Woyke T."/>
            <person name="Bristow J."/>
            <person name="Eisen J."/>
            <person name="Markowitz V."/>
            <person name="Hugenholtz P."/>
            <person name="Kyrpides N."/>
            <person name="Klenk H."/>
            <person name="Cheng J."/>
        </authorList>
    </citation>
    <scope>NUCLEOTIDE SEQUENCE [LARGE SCALE GENOMIC DNA]</scope>
    <source>
        <strain evidence="2">ATCC BAA-798 / YNP1</strain>
    </source>
</reference>
<dbReference type="InterPro" id="IPR013382">
    <property type="entry name" value="CRISPR-assoc_prot_Cse2"/>
</dbReference>
<dbReference type="eggNOG" id="ENOG5032VDU">
    <property type="taxonomic scope" value="Bacteria"/>
</dbReference>
<dbReference type="Proteomes" id="UP000000323">
    <property type="component" value="Chromosome 2"/>
</dbReference>
<name>D1CGD2_THET1</name>